<dbReference type="CDD" id="cd17345">
    <property type="entry name" value="MFS_GlpT"/>
    <property type="match status" value="1"/>
</dbReference>
<feature type="transmembrane region" description="Helical" evidence="7">
    <location>
        <begin position="427"/>
        <end position="447"/>
    </location>
</feature>
<dbReference type="AlphaFoldDB" id="A0A853EM06"/>
<dbReference type="SUPFAM" id="SSF103473">
    <property type="entry name" value="MFS general substrate transporter"/>
    <property type="match status" value="1"/>
</dbReference>
<organism evidence="9 10">
    <name type="scientific">Actinomyces bowdenii</name>
    <dbReference type="NCBI Taxonomy" id="131109"/>
    <lineage>
        <taxon>Bacteria</taxon>
        <taxon>Bacillati</taxon>
        <taxon>Actinomycetota</taxon>
        <taxon>Actinomycetes</taxon>
        <taxon>Actinomycetales</taxon>
        <taxon>Actinomycetaceae</taxon>
        <taxon>Actinomyces</taxon>
    </lineage>
</organism>
<dbReference type="Gene3D" id="1.20.1250.20">
    <property type="entry name" value="MFS general substrate transporter like domains"/>
    <property type="match status" value="2"/>
</dbReference>
<name>A0A853EM06_9ACTO</name>
<dbReference type="InterPro" id="IPR036259">
    <property type="entry name" value="MFS_trans_sf"/>
</dbReference>
<dbReference type="PROSITE" id="PS50850">
    <property type="entry name" value="MFS"/>
    <property type="match status" value="1"/>
</dbReference>
<comment type="subcellular location">
    <subcellularLocation>
        <location evidence="1">Cell membrane</location>
        <topology evidence="1">Multi-pass membrane protein</topology>
    </subcellularLocation>
</comment>
<evidence type="ECO:0000313" key="10">
    <source>
        <dbReference type="Proteomes" id="UP000572528"/>
    </source>
</evidence>
<dbReference type="PIRSF" id="PIRSF002808">
    <property type="entry name" value="Hexose_phosphate_transp"/>
    <property type="match status" value="1"/>
</dbReference>
<accession>A0A853EM06</accession>
<dbReference type="GO" id="GO:0061513">
    <property type="term" value="F:glucose 6-phosphate:phosphate antiporter activity"/>
    <property type="evidence" value="ECO:0007669"/>
    <property type="project" value="TreeGrafter"/>
</dbReference>
<feature type="transmembrane region" description="Helical" evidence="7">
    <location>
        <begin position="393"/>
        <end position="421"/>
    </location>
</feature>
<comment type="similarity">
    <text evidence="2">Belongs to the major facilitator superfamily. Organophosphate:Pi antiporter (OPA) (TC 2.A.1.4) family.</text>
</comment>
<dbReference type="GO" id="GO:0035435">
    <property type="term" value="P:phosphate ion transmembrane transport"/>
    <property type="evidence" value="ECO:0007669"/>
    <property type="project" value="TreeGrafter"/>
</dbReference>
<dbReference type="Proteomes" id="UP000572528">
    <property type="component" value="Unassembled WGS sequence"/>
</dbReference>
<feature type="transmembrane region" description="Helical" evidence="7">
    <location>
        <begin position="103"/>
        <end position="122"/>
    </location>
</feature>
<dbReference type="InterPro" id="IPR020846">
    <property type="entry name" value="MFS_dom"/>
</dbReference>
<sequence>MSTSTSKRSLGLLSAPPAAPRVPDAQVRPLYHKYRFSVFMGIFIGYAGFYLIRNNVSLVSAVLKEHDLMTATDIGLVANAVLFSYGLSKFFMAMLSDRANARYFMPLGLALSAVVNLLLAFVPLLSASVGLFAAMMFLNGWFQGMGWPPSGRVLVHWFSTNERGWKTSIWNCAHNVGGAGVGIAVAFALDQWASGPADWRPAFWFPALIALVVAAVALLLVRDRPEAVGLPPIEEYRNDPSKVETEKASMSWREVLVKHVLVNRVIVLLAITNVFVYTLRYGVLNWIPVYLTQEIHGADVKDGLLGFAIYELAGIVGTLLCGWVSDKVFKGWRSGAGLLFIGGVGIALACYWLLPPTAPLGLFYLLIAIIGGLIYGPVMLIGLQAIDLSPRNVAGTAAGFTGLFGYLLGASLASTCVGYLIDHFGWSVTYMCLLGVVVLAMVLMWIVGRDERVLMEQHARRESPGPTMQRQATEHARE</sequence>
<evidence type="ECO:0000256" key="4">
    <source>
        <dbReference type="ARBA" id="ARBA00022989"/>
    </source>
</evidence>
<dbReference type="InterPro" id="IPR051337">
    <property type="entry name" value="OPA_Antiporter"/>
</dbReference>
<dbReference type="Pfam" id="PF07690">
    <property type="entry name" value="MFS_1"/>
    <property type="match status" value="1"/>
</dbReference>
<evidence type="ECO:0000256" key="3">
    <source>
        <dbReference type="ARBA" id="ARBA00022692"/>
    </source>
</evidence>
<feature type="transmembrane region" description="Helical" evidence="7">
    <location>
        <begin position="168"/>
        <end position="189"/>
    </location>
</feature>
<feature type="domain" description="Major facilitator superfamily (MFS) profile" evidence="8">
    <location>
        <begin position="34"/>
        <end position="452"/>
    </location>
</feature>
<dbReference type="PROSITE" id="PS00942">
    <property type="entry name" value="GLPT"/>
    <property type="match status" value="1"/>
</dbReference>
<feature type="transmembrane region" description="Helical" evidence="7">
    <location>
        <begin position="34"/>
        <end position="52"/>
    </location>
</feature>
<dbReference type="InterPro" id="IPR021159">
    <property type="entry name" value="Sugar-P_transporter_CS"/>
</dbReference>
<evidence type="ECO:0000256" key="1">
    <source>
        <dbReference type="ARBA" id="ARBA00004651"/>
    </source>
</evidence>
<dbReference type="PANTHER" id="PTHR43826:SF6">
    <property type="entry name" value="GLYCEROL-3-PHOSPHATE TRANSPORTER"/>
    <property type="match status" value="1"/>
</dbReference>
<reference evidence="9 10" key="1">
    <citation type="submission" date="2020-07" db="EMBL/GenBank/DDBJ databases">
        <title>MOT database genomes.</title>
        <authorList>
            <person name="Joseph S."/>
            <person name="Aduse-Opoku J."/>
            <person name="Hashim A."/>
            <person name="Wade W."/>
            <person name="Curtis M."/>
        </authorList>
    </citation>
    <scope>NUCLEOTIDE SEQUENCE [LARGE SCALE GENOMIC DNA]</scope>
    <source>
        <strain evidence="9 10">WMus004</strain>
    </source>
</reference>
<evidence type="ECO:0000259" key="8">
    <source>
        <dbReference type="PROSITE" id="PS50850"/>
    </source>
</evidence>
<dbReference type="InterPro" id="IPR011701">
    <property type="entry name" value="MFS"/>
</dbReference>
<evidence type="ECO:0000313" key="9">
    <source>
        <dbReference type="EMBL" id="NYS70279.1"/>
    </source>
</evidence>
<dbReference type="InterPro" id="IPR000849">
    <property type="entry name" value="Sugar_P_transporter"/>
</dbReference>
<dbReference type="GO" id="GO:0005886">
    <property type="term" value="C:plasma membrane"/>
    <property type="evidence" value="ECO:0007669"/>
    <property type="project" value="UniProtKB-SubCell"/>
</dbReference>
<feature type="transmembrane region" description="Helical" evidence="7">
    <location>
        <begin position="72"/>
        <end position="91"/>
    </location>
</feature>
<proteinExistence type="inferred from homology"/>
<feature type="region of interest" description="Disordered" evidence="6">
    <location>
        <begin position="458"/>
        <end position="478"/>
    </location>
</feature>
<feature type="region of interest" description="Disordered" evidence="6">
    <location>
        <begin position="1"/>
        <end position="20"/>
    </location>
</feature>
<dbReference type="PANTHER" id="PTHR43826">
    <property type="entry name" value="GLUCOSE-6-PHOSPHATE EXCHANGER SLC37A4"/>
    <property type="match status" value="1"/>
</dbReference>
<evidence type="ECO:0000256" key="7">
    <source>
        <dbReference type="SAM" id="Phobius"/>
    </source>
</evidence>
<evidence type="ECO:0000256" key="5">
    <source>
        <dbReference type="ARBA" id="ARBA00023136"/>
    </source>
</evidence>
<dbReference type="EMBL" id="JACBXV010000253">
    <property type="protein sequence ID" value="NYS70279.1"/>
    <property type="molecule type" value="Genomic_DNA"/>
</dbReference>
<feature type="transmembrane region" description="Helical" evidence="7">
    <location>
        <begin position="336"/>
        <end position="354"/>
    </location>
</feature>
<feature type="transmembrane region" description="Helical" evidence="7">
    <location>
        <begin position="360"/>
        <end position="381"/>
    </location>
</feature>
<feature type="transmembrane region" description="Helical" evidence="7">
    <location>
        <begin position="303"/>
        <end position="324"/>
    </location>
</feature>
<gene>
    <name evidence="9" type="ORF">HZZ05_12325</name>
</gene>
<evidence type="ECO:0000256" key="2">
    <source>
        <dbReference type="ARBA" id="ARBA00009598"/>
    </source>
</evidence>
<comment type="caution">
    <text evidence="9">The sequence shown here is derived from an EMBL/GenBank/DDBJ whole genome shotgun (WGS) entry which is preliminary data.</text>
</comment>
<feature type="transmembrane region" description="Helical" evidence="7">
    <location>
        <begin position="128"/>
        <end position="147"/>
    </location>
</feature>
<keyword evidence="5 7" id="KW-0472">Membrane</keyword>
<feature type="transmembrane region" description="Helical" evidence="7">
    <location>
        <begin position="201"/>
        <end position="221"/>
    </location>
</feature>
<dbReference type="RefSeq" id="WP_179901508.1">
    <property type="nucleotide sequence ID" value="NZ_JACBXV010000253.1"/>
</dbReference>
<protein>
    <submittedName>
        <fullName evidence="9">MFS transporter</fullName>
    </submittedName>
</protein>
<keyword evidence="3 7" id="KW-0812">Transmembrane</keyword>
<feature type="transmembrane region" description="Helical" evidence="7">
    <location>
        <begin position="261"/>
        <end position="283"/>
    </location>
</feature>
<evidence type="ECO:0000256" key="6">
    <source>
        <dbReference type="SAM" id="MobiDB-lite"/>
    </source>
</evidence>
<keyword evidence="4 7" id="KW-1133">Transmembrane helix</keyword>